<evidence type="ECO:0000313" key="2">
    <source>
        <dbReference type="Proteomes" id="UP001159363"/>
    </source>
</evidence>
<accession>A0ABQ9GA70</accession>
<dbReference type="InterPro" id="IPR007246">
    <property type="entry name" value="Gaa1"/>
</dbReference>
<comment type="caution">
    <text evidence="1">The sequence shown here is derived from an EMBL/GenBank/DDBJ whole genome shotgun (WGS) entry which is preliminary data.</text>
</comment>
<dbReference type="Proteomes" id="UP001159363">
    <property type="component" value="Chromosome 13"/>
</dbReference>
<dbReference type="PANTHER" id="PTHR13304">
    <property type="entry name" value="GLYCOSYLPHOSPHATIDYLINOSITOL ANCHOR ATTACHMENT 1 PROTEIN"/>
    <property type="match status" value="1"/>
</dbReference>
<reference evidence="1 2" key="1">
    <citation type="submission" date="2023-02" db="EMBL/GenBank/DDBJ databases">
        <title>LHISI_Scaffold_Assembly.</title>
        <authorList>
            <person name="Stuart O.P."/>
            <person name="Cleave R."/>
            <person name="Magrath M.J.L."/>
            <person name="Mikheyev A.S."/>
        </authorList>
    </citation>
    <scope>NUCLEOTIDE SEQUENCE [LARGE SCALE GENOMIC DNA]</scope>
    <source>
        <strain evidence="1">Daus_M_001</strain>
        <tissue evidence="1">Leg muscle</tissue>
    </source>
</reference>
<dbReference type="Pfam" id="PF04114">
    <property type="entry name" value="Gaa1"/>
    <property type="match status" value="1"/>
</dbReference>
<protein>
    <submittedName>
        <fullName evidence="1">Uncharacterized protein</fullName>
    </submittedName>
</protein>
<evidence type="ECO:0000313" key="1">
    <source>
        <dbReference type="EMBL" id="KAJ8869286.1"/>
    </source>
</evidence>
<proteinExistence type="predicted"/>
<name>A0ABQ9GA70_9NEOP</name>
<gene>
    <name evidence="1" type="ORF">PR048_030859</name>
</gene>
<sequence length="83" mass="9661">MCCCRFGIEAVTLEGFEKKGRGSPAAFYQLGRVMEGLFRSLNNLLERFHQSYFFYLQPATDRYISIGMVRQHASVFFRNILLI</sequence>
<organism evidence="1 2">
    <name type="scientific">Dryococelus australis</name>
    <dbReference type="NCBI Taxonomy" id="614101"/>
    <lineage>
        <taxon>Eukaryota</taxon>
        <taxon>Metazoa</taxon>
        <taxon>Ecdysozoa</taxon>
        <taxon>Arthropoda</taxon>
        <taxon>Hexapoda</taxon>
        <taxon>Insecta</taxon>
        <taxon>Pterygota</taxon>
        <taxon>Neoptera</taxon>
        <taxon>Polyneoptera</taxon>
        <taxon>Phasmatodea</taxon>
        <taxon>Verophasmatodea</taxon>
        <taxon>Anareolatae</taxon>
        <taxon>Phasmatidae</taxon>
        <taxon>Eurycanthinae</taxon>
        <taxon>Dryococelus</taxon>
    </lineage>
</organism>
<dbReference type="EMBL" id="JARBHB010000014">
    <property type="protein sequence ID" value="KAJ8869286.1"/>
    <property type="molecule type" value="Genomic_DNA"/>
</dbReference>
<keyword evidence="2" id="KW-1185">Reference proteome</keyword>
<dbReference type="PANTHER" id="PTHR13304:SF0">
    <property type="entry name" value="GLYCOSYLPHOSPHATIDYLINOSITOL ANCHOR ATTACHMENT 1 PROTEIN"/>
    <property type="match status" value="1"/>
</dbReference>